<dbReference type="Proteomes" id="UP001144256">
    <property type="component" value="Unassembled WGS sequence"/>
</dbReference>
<evidence type="ECO:0000313" key="2">
    <source>
        <dbReference type="EMBL" id="GKX27852.1"/>
    </source>
</evidence>
<organism evidence="2 3">
    <name type="scientific">Vallitalea longa</name>
    <dbReference type="NCBI Taxonomy" id="2936439"/>
    <lineage>
        <taxon>Bacteria</taxon>
        <taxon>Bacillati</taxon>
        <taxon>Bacillota</taxon>
        <taxon>Clostridia</taxon>
        <taxon>Lachnospirales</taxon>
        <taxon>Vallitaleaceae</taxon>
        <taxon>Vallitalea</taxon>
    </lineage>
</organism>
<feature type="compositionally biased region" description="Acidic residues" evidence="1">
    <location>
        <begin position="16"/>
        <end position="25"/>
    </location>
</feature>
<feature type="compositionally biased region" description="Polar residues" evidence="1">
    <location>
        <begin position="220"/>
        <end position="235"/>
    </location>
</feature>
<dbReference type="RefSeq" id="WP_281811570.1">
    <property type="nucleotide sequence ID" value="NZ_BRLB01000001.1"/>
</dbReference>
<comment type="caution">
    <text evidence="2">The sequence shown here is derived from an EMBL/GenBank/DDBJ whole genome shotgun (WGS) entry which is preliminary data.</text>
</comment>
<sequence length="268" mass="31108">MNKMDKPIRMNLQFFAEEEPTDPVDETIPGDSANPEGNPTDDKTEQEYDVITYNQEEVKIPVSERTNYLQKGYNYDKIQNKYEELKSDPRLSFVDKLAKNYGFNSTAEYIEAVNKQQEQDKLNELISKNIPEEYAKEMIENKKFRQQYEDQVKVTQEKEAREKEFGEFLNENPDIDPSTIKPDVWQLREEKGISLLDAYNRTRIKDLLEQQDSIKQQTEQETINKINNNAKTPGSASGGNVDHSSKWDSMSDEDFAKQVELAKQGLLT</sequence>
<dbReference type="EMBL" id="BRLB01000001">
    <property type="protein sequence ID" value="GKX27852.1"/>
    <property type="molecule type" value="Genomic_DNA"/>
</dbReference>
<proteinExistence type="predicted"/>
<protein>
    <recommendedName>
        <fullName evidence="4">Scaffolding protein</fullName>
    </recommendedName>
</protein>
<evidence type="ECO:0008006" key="4">
    <source>
        <dbReference type="Google" id="ProtNLM"/>
    </source>
</evidence>
<feature type="region of interest" description="Disordered" evidence="1">
    <location>
        <begin position="220"/>
        <end position="252"/>
    </location>
</feature>
<gene>
    <name evidence="2" type="ORF">SH1V18_03320</name>
</gene>
<accession>A0A9W5Y7H5</accession>
<feature type="region of interest" description="Disordered" evidence="1">
    <location>
        <begin position="15"/>
        <end position="44"/>
    </location>
</feature>
<reference evidence="2" key="1">
    <citation type="submission" date="2022-06" db="EMBL/GenBank/DDBJ databases">
        <title>Vallitalea longa sp. nov., an anaerobic bacterium isolated from marine sediment.</title>
        <authorList>
            <person name="Hirano S."/>
            <person name="Terahara T."/>
            <person name="Mori K."/>
            <person name="Hamada M."/>
            <person name="Matsumoto R."/>
            <person name="Kobayashi T."/>
        </authorList>
    </citation>
    <scope>NUCLEOTIDE SEQUENCE</scope>
    <source>
        <strain evidence="2">SH18-1</strain>
    </source>
</reference>
<evidence type="ECO:0000313" key="3">
    <source>
        <dbReference type="Proteomes" id="UP001144256"/>
    </source>
</evidence>
<keyword evidence="3" id="KW-1185">Reference proteome</keyword>
<dbReference type="AlphaFoldDB" id="A0A9W5Y7H5"/>
<evidence type="ECO:0000256" key="1">
    <source>
        <dbReference type="SAM" id="MobiDB-lite"/>
    </source>
</evidence>
<name>A0A9W5Y7H5_9FIRM</name>